<dbReference type="GeneID" id="103382417"/>
<evidence type="ECO:0000256" key="11">
    <source>
        <dbReference type="ARBA" id="ARBA00030848"/>
    </source>
</evidence>
<evidence type="ECO:0000256" key="4">
    <source>
        <dbReference type="ARBA" id="ARBA00012443"/>
    </source>
</evidence>
<comment type="subunit">
    <text evidence="3">Monomer.</text>
</comment>
<evidence type="ECO:0000256" key="9">
    <source>
        <dbReference type="ARBA" id="ARBA00022801"/>
    </source>
</evidence>
<dbReference type="GO" id="GO:0047631">
    <property type="term" value="F:ADP-ribose diphosphatase activity"/>
    <property type="evidence" value="ECO:0007669"/>
    <property type="project" value="UniProtKB-EC"/>
</dbReference>
<dbReference type="OMA" id="GHNHAGN"/>
<evidence type="ECO:0000256" key="6">
    <source>
        <dbReference type="ARBA" id="ARBA00012529"/>
    </source>
</evidence>
<comment type="catalytic activity">
    <reaction evidence="13">
        <text>CDP-glycerol + H2O = sn-glycerol 3-phosphate + CMP + 2 H(+)</text>
        <dbReference type="Rhea" id="RHEA:21692"/>
        <dbReference type="ChEBI" id="CHEBI:15377"/>
        <dbReference type="ChEBI" id="CHEBI:15378"/>
        <dbReference type="ChEBI" id="CHEBI:57597"/>
        <dbReference type="ChEBI" id="CHEBI:58311"/>
        <dbReference type="ChEBI" id="CHEBI:60377"/>
        <dbReference type="EC" id="3.6.1.16"/>
    </reaction>
</comment>
<keyword evidence="10" id="KW-0862">Zinc</keyword>
<evidence type="ECO:0000256" key="7">
    <source>
        <dbReference type="ARBA" id="ARBA00016378"/>
    </source>
</evidence>
<dbReference type="RefSeq" id="XP_008313435.1">
    <property type="nucleotide sequence ID" value="XM_008315213.3"/>
</dbReference>
<dbReference type="GO" id="GO:0030145">
    <property type="term" value="F:manganese ion binding"/>
    <property type="evidence" value="ECO:0007669"/>
    <property type="project" value="Ensembl"/>
</dbReference>
<evidence type="ECO:0000256" key="14">
    <source>
        <dbReference type="ARBA" id="ARBA00047636"/>
    </source>
</evidence>
<evidence type="ECO:0000256" key="8">
    <source>
        <dbReference type="ARBA" id="ARBA00022723"/>
    </source>
</evidence>
<dbReference type="OrthoDB" id="9675250at2759"/>
<proteinExistence type="inferred from homology"/>
<dbReference type="InterPro" id="IPR041869">
    <property type="entry name" value="MPP_ADPRM"/>
</dbReference>
<evidence type="ECO:0000256" key="13">
    <source>
        <dbReference type="ARBA" id="ARBA00047486"/>
    </source>
</evidence>
<dbReference type="InParanoid" id="A0A3P8UVK3"/>
<dbReference type="EC" id="3.6.1.13" evidence="5"/>
<reference evidence="18" key="3">
    <citation type="submission" date="2025-09" db="UniProtKB">
        <authorList>
            <consortium name="Ensembl"/>
        </authorList>
    </citation>
    <scope>IDENTIFICATION</scope>
</reference>
<dbReference type="FunCoup" id="A0A3P8UVK3">
    <property type="interactions" value="116"/>
</dbReference>
<evidence type="ECO:0000313" key="19">
    <source>
        <dbReference type="Proteomes" id="UP000265120"/>
    </source>
</evidence>
<keyword evidence="9" id="KW-0378">Hydrolase</keyword>
<comment type="catalytic activity">
    <reaction evidence="14">
        <text>CDP-choline + H2O = phosphocholine + CMP + 2 H(+)</text>
        <dbReference type="Rhea" id="RHEA:32487"/>
        <dbReference type="ChEBI" id="CHEBI:15377"/>
        <dbReference type="ChEBI" id="CHEBI:15378"/>
        <dbReference type="ChEBI" id="CHEBI:58779"/>
        <dbReference type="ChEBI" id="CHEBI:60377"/>
        <dbReference type="ChEBI" id="CHEBI:295975"/>
        <dbReference type="EC" id="3.6.1.53"/>
    </reaction>
</comment>
<comment type="cofactor">
    <cofactor evidence="1">
        <name>Mg(2+)</name>
        <dbReference type="ChEBI" id="CHEBI:18420"/>
    </cofactor>
</comment>
<dbReference type="GO" id="GO:0008663">
    <property type="term" value="F:2',3'-cyclic-nucleotide 2'-phosphodiesterase activity"/>
    <property type="evidence" value="ECO:0007669"/>
    <property type="project" value="Ensembl"/>
</dbReference>
<dbReference type="PANTHER" id="PTHR16509">
    <property type="match status" value="1"/>
</dbReference>
<dbReference type="Pfam" id="PF00149">
    <property type="entry name" value="Metallophos"/>
    <property type="match status" value="1"/>
</dbReference>
<dbReference type="InterPro" id="IPR004843">
    <property type="entry name" value="Calcineurin-like_PHP"/>
</dbReference>
<sequence>MEESDSVPLFSFGVIADIQYADIEDGFNFTRTRQRFYRSSLELLERAQKHWSEETPRPRFVLQLGDLIDGFNRIHEASEKALDTVLSRLSPGPADIPVHHVWGNHEFYNFNRTFLLQSRLNSTPMSAQDQHLLTVSPGSDTHAYHFSPEPGFRFVVLDAYDESLLGRDECSAEYQRALEMIRVHNQNQDLNCPPESGFLQKRFTKFNGGLGGDQLTWLQAVLTLADRQQGRVVVVSHLPVHLGSTDPMCLAWNYDKVLELLSSHSSVVCFLAGHDHDGGYCLDPETGVHHVTLEGVIETAPESDAFGTVYVYEDRMVLKGRGRVQDRTLMFLS</sequence>
<name>A0A3P8UVK3_CYNSE</name>
<accession>A0A3P8UVK3</accession>
<dbReference type="GO" id="GO:0047734">
    <property type="term" value="F:CDP-glycerol diphosphatase activity"/>
    <property type="evidence" value="ECO:0007669"/>
    <property type="project" value="UniProtKB-EC"/>
</dbReference>
<protein>
    <recommendedName>
        <fullName evidence="7">Manganese-dependent ADP-ribose/CDP-alcohol diphosphatase</fullName>
        <ecNumber evidence="5">3.6.1.13</ecNumber>
        <ecNumber evidence="4">3.6.1.16</ecNumber>
        <ecNumber evidence="6">3.6.1.53</ecNumber>
    </recommendedName>
    <alternativeName>
        <fullName evidence="12">ADPRibase-Mn</fullName>
    </alternativeName>
    <alternativeName>
        <fullName evidence="11">CDP-choline phosphohydrolase</fullName>
    </alternativeName>
</protein>
<dbReference type="AlphaFoldDB" id="A0A3P8UVK3"/>
<evidence type="ECO:0000313" key="18">
    <source>
        <dbReference type="Ensembl" id="ENSCSEP00000004766.1"/>
    </source>
</evidence>
<keyword evidence="8" id="KW-0479">Metal-binding</keyword>
<dbReference type="Proteomes" id="UP000265120">
    <property type="component" value="Chromosome 8"/>
</dbReference>
<comment type="catalytic activity">
    <reaction evidence="15">
        <text>ADP-D-ribose + H2O = D-ribose 5-phosphate + AMP + 2 H(+)</text>
        <dbReference type="Rhea" id="RHEA:10412"/>
        <dbReference type="ChEBI" id="CHEBI:15377"/>
        <dbReference type="ChEBI" id="CHEBI:15378"/>
        <dbReference type="ChEBI" id="CHEBI:57967"/>
        <dbReference type="ChEBI" id="CHEBI:78346"/>
        <dbReference type="ChEBI" id="CHEBI:456215"/>
        <dbReference type="EC" id="3.6.1.53"/>
    </reaction>
</comment>
<organism evidence="18 19">
    <name type="scientific">Cynoglossus semilaevis</name>
    <name type="common">Tongue sole</name>
    <dbReference type="NCBI Taxonomy" id="244447"/>
    <lineage>
        <taxon>Eukaryota</taxon>
        <taxon>Metazoa</taxon>
        <taxon>Chordata</taxon>
        <taxon>Craniata</taxon>
        <taxon>Vertebrata</taxon>
        <taxon>Euteleostomi</taxon>
        <taxon>Actinopterygii</taxon>
        <taxon>Neopterygii</taxon>
        <taxon>Teleostei</taxon>
        <taxon>Neoteleostei</taxon>
        <taxon>Acanthomorphata</taxon>
        <taxon>Carangaria</taxon>
        <taxon>Pleuronectiformes</taxon>
        <taxon>Pleuronectoidei</taxon>
        <taxon>Cynoglossidae</taxon>
        <taxon>Cynoglossinae</taxon>
        <taxon>Cynoglossus</taxon>
    </lineage>
</organism>
<evidence type="ECO:0000256" key="2">
    <source>
        <dbReference type="ARBA" id="ARBA00006362"/>
    </source>
</evidence>
<dbReference type="SUPFAM" id="SSF56300">
    <property type="entry name" value="Metallo-dependent phosphatases"/>
    <property type="match status" value="1"/>
</dbReference>
<dbReference type="InterPro" id="IPR029052">
    <property type="entry name" value="Metallo-depent_PP-like"/>
</dbReference>
<evidence type="ECO:0000256" key="12">
    <source>
        <dbReference type="ARBA" id="ARBA00032579"/>
    </source>
</evidence>
<evidence type="ECO:0000256" key="10">
    <source>
        <dbReference type="ARBA" id="ARBA00022833"/>
    </source>
</evidence>
<dbReference type="Gene3D" id="3.60.21.10">
    <property type="match status" value="1"/>
</dbReference>
<dbReference type="Ensembl" id="ENSCSET00000004822.1">
    <property type="protein sequence ID" value="ENSCSEP00000004766.1"/>
    <property type="gene ID" value="ENSCSEG00000003081.1"/>
</dbReference>
<evidence type="ECO:0000256" key="16">
    <source>
        <dbReference type="ARBA" id="ARBA00049546"/>
    </source>
</evidence>
<comment type="catalytic activity">
    <reaction evidence="16">
        <text>ADP-D-ribose + H2O = D-ribose 5-phosphate + AMP + 2 H(+)</text>
        <dbReference type="Rhea" id="RHEA:10412"/>
        <dbReference type="ChEBI" id="CHEBI:15377"/>
        <dbReference type="ChEBI" id="CHEBI:15378"/>
        <dbReference type="ChEBI" id="CHEBI:57967"/>
        <dbReference type="ChEBI" id="CHEBI:78346"/>
        <dbReference type="ChEBI" id="CHEBI:456215"/>
        <dbReference type="EC" id="3.6.1.13"/>
    </reaction>
</comment>
<evidence type="ECO:0000256" key="1">
    <source>
        <dbReference type="ARBA" id="ARBA00001946"/>
    </source>
</evidence>
<feature type="domain" description="Calcineurin-like phosphoesterase" evidence="17">
    <location>
        <begin position="11"/>
        <end position="277"/>
    </location>
</feature>
<comment type="similarity">
    <text evidence="2">Belongs to the ADPRibase-Mn family.</text>
</comment>
<dbReference type="CTD" id="56985"/>
<evidence type="ECO:0000256" key="15">
    <source>
        <dbReference type="ARBA" id="ARBA00047894"/>
    </source>
</evidence>
<dbReference type="EC" id="3.6.1.16" evidence="4"/>
<keyword evidence="19" id="KW-1185">Reference proteome</keyword>
<evidence type="ECO:0000259" key="17">
    <source>
        <dbReference type="Pfam" id="PF00149"/>
    </source>
</evidence>
<reference evidence="18 19" key="1">
    <citation type="journal article" date="2014" name="Nat. Genet.">
        <title>Whole-genome sequence of a flatfish provides insights into ZW sex chromosome evolution and adaptation to a benthic lifestyle.</title>
        <authorList>
            <person name="Chen S."/>
            <person name="Zhang G."/>
            <person name="Shao C."/>
            <person name="Huang Q."/>
            <person name="Liu G."/>
            <person name="Zhang P."/>
            <person name="Song W."/>
            <person name="An N."/>
            <person name="Chalopin D."/>
            <person name="Volff J.N."/>
            <person name="Hong Y."/>
            <person name="Li Q."/>
            <person name="Sha Z."/>
            <person name="Zhou H."/>
            <person name="Xie M."/>
            <person name="Yu Q."/>
            <person name="Liu Y."/>
            <person name="Xiang H."/>
            <person name="Wang N."/>
            <person name="Wu K."/>
            <person name="Yang C."/>
            <person name="Zhou Q."/>
            <person name="Liao X."/>
            <person name="Yang L."/>
            <person name="Hu Q."/>
            <person name="Zhang J."/>
            <person name="Meng L."/>
            <person name="Jin L."/>
            <person name="Tian Y."/>
            <person name="Lian J."/>
            <person name="Yang J."/>
            <person name="Miao G."/>
            <person name="Liu S."/>
            <person name="Liang Z."/>
            <person name="Yan F."/>
            <person name="Li Y."/>
            <person name="Sun B."/>
            <person name="Zhang H."/>
            <person name="Zhang J."/>
            <person name="Zhu Y."/>
            <person name="Du M."/>
            <person name="Zhao Y."/>
            <person name="Schartl M."/>
            <person name="Tang Q."/>
            <person name="Wang J."/>
        </authorList>
    </citation>
    <scope>NUCLEOTIDE SEQUENCE</scope>
</reference>
<dbReference type="KEGG" id="csem:103382417"/>
<evidence type="ECO:0000256" key="5">
    <source>
        <dbReference type="ARBA" id="ARBA00012453"/>
    </source>
</evidence>
<dbReference type="GeneTree" id="ENSGT00390000014667"/>
<dbReference type="STRING" id="244447.ENSCSEP00000004766"/>
<evidence type="ECO:0000256" key="3">
    <source>
        <dbReference type="ARBA" id="ARBA00011245"/>
    </source>
</evidence>
<dbReference type="CDD" id="cd07396">
    <property type="entry name" value="MPP_Nbla03831"/>
    <property type="match status" value="1"/>
</dbReference>
<dbReference type="EC" id="3.6.1.53" evidence="6"/>
<dbReference type="PANTHER" id="PTHR16509:SF1">
    <property type="entry name" value="MANGANESE-DEPENDENT ADP-RIBOSE_CDP-ALCOHOL DIPHOSPHATASE"/>
    <property type="match status" value="1"/>
</dbReference>
<reference evidence="18" key="2">
    <citation type="submission" date="2025-08" db="UniProtKB">
        <authorList>
            <consortium name="Ensembl"/>
        </authorList>
    </citation>
    <scope>IDENTIFICATION</scope>
</reference>